<evidence type="ECO:0000256" key="2">
    <source>
        <dbReference type="ARBA" id="ARBA00007441"/>
    </source>
</evidence>
<protein>
    <recommendedName>
        <fullName evidence="6">Aminotransferase</fullName>
        <ecNumber evidence="6">2.6.1.-</ecNumber>
    </recommendedName>
</protein>
<sequence>MMKLSKRTDILPISSIRKLIPLSERAKKKGIKVFHLNMGQPDVKTPQVMIDSLKNWNINPLSYAPSGGTNEYLNALETYYHDLGFLFVNTGNTIGTIAGSEAINMAMFLTCDPGDELLVFEPYYSSYKTSATMFGIKLIPIKTTISSGFHFPSIETIEVSITPKTKAVLYSNPCNPTGTVYTKAEIKLLINLVKKLNLYLISDEVYREYTFVDRPHVSILEYMMEIPDRTILIDSLSKRYNLCGARLGNLVSLNKEIINGALKYAMSRLSGGLIDQHVGSQLVHVPKSYTKEMQKEYEARRDLMFEGLTKIPGINVTKPEGAFYIMAELPVDDAEKFCIWLLTDFQDNQETVMLAPGYGFYSDSSDGKRQVRIAYVLEKDKLKRALEILKIALKEYCHIA</sequence>
<evidence type="ECO:0000256" key="4">
    <source>
        <dbReference type="ARBA" id="ARBA00022679"/>
    </source>
</evidence>
<accession>A0A2M6ITE6</accession>
<dbReference type="InterPro" id="IPR015421">
    <property type="entry name" value="PyrdxlP-dep_Trfase_major"/>
</dbReference>
<dbReference type="GO" id="GO:0030170">
    <property type="term" value="F:pyridoxal phosphate binding"/>
    <property type="evidence" value="ECO:0007669"/>
    <property type="project" value="InterPro"/>
</dbReference>
<dbReference type="InterPro" id="IPR050596">
    <property type="entry name" value="AspAT/PAT-like"/>
</dbReference>
<dbReference type="NCBIfam" id="NF005744">
    <property type="entry name" value="PRK07568.1"/>
    <property type="match status" value="1"/>
</dbReference>
<dbReference type="CDD" id="cd00609">
    <property type="entry name" value="AAT_like"/>
    <property type="match status" value="1"/>
</dbReference>
<evidence type="ECO:0000256" key="6">
    <source>
        <dbReference type="RuleBase" id="RU000481"/>
    </source>
</evidence>
<dbReference type="InterPro" id="IPR004839">
    <property type="entry name" value="Aminotransferase_I/II_large"/>
</dbReference>
<dbReference type="InterPro" id="IPR015422">
    <property type="entry name" value="PyrdxlP-dep_Trfase_small"/>
</dbReference>
<keyword evidence="5" id="KW-0663">Pyridoxal phosphate</keyword>
<dbReference type="SUPFAM" id="SSF53383">
    <property type="entry name" value="PLP-dependent transferases"/>
    <property type="match status" value="1"/>
</dbReference>
<dbReference type="InterPro" id="IPR015424">
    <property type="entry name" value="PyrdxlP-dep_Trfase"/>
</dbReference>
<dbReference type="InterPro" id="IPR004838">
    <property type="entry name" value="NHTrfase_class1_PyrdxlP-BS"/>
</dbReference>
<dbReference type="GO" id="GO:0006520">
    <property type="term" value="P:amino acid metabolic process"/>
    <property type="evidence" value="ECO:0007669"/>
    <property type="project" value="InterPro"/>
</dbReference>
<dbReference type="EMBL" id="PCVM01000099">
    <property type="protein sequence ID" value="PIQ73130.1"/>
    <property type="molecule type" value="Genomic_DNA"/>
</dbReference>
<dbReference type="PROSITE" id="PS00105">
    <property type="entry name" value="AA_TRANSFER_CLASS_1"/>
    <property type="match status" value="1"/>
</dbReference>
<dbReference type="EC" id="2.6.1.-" evidence="6"/>
<evidence type="ECO:0000256" key="3">
    <source>
        <dbReference type="ARBA" id="ARBA00022576"/>
    </source>
</evidence>
<evidence type="ECO:0000259" key="7">
    <source>
        <dbReference type="Pfam" id="PF00155"/>
    </source>
</evidence>
<feature type="domain" description="Aminotransferase class I/classII large" evidence="7">
    <location>
        <begin position="32"/>
        <end position="388"/>
    </location>
</feature>
<dbReference type="Pfam" id="PF00155">
    <property type="entry name" value="Aminotran_1_2"/>
    <property type="match status" value="1"/>
</dbReference>
<keyword evidence="3 6" id="KW-0032">Aminotransferase</keyword>
<name>A0A2M6ITE6_9BACT</name>
<comment type="caution">
    <text evidence="8">The sequence shown here is derived from an EMBL/GenBank/DDBJ whole genome shotgun (WGS) entry which is preliminary data.</text>
</comment>
<dbReference type="PANTHER" id="PTHR46383">
    <property type="entry name" value="ASPARTATE AMINOTRANSFERASE"/>
    <property type="match status" value="1"/>
</dbReference>
<keyword evidence="4 6" id="KW-0808">Transferase</keyword>
<dbReference type="AlphaFoldDB" id="A0A2M6ITE6"/>
<organism evidence="8 9">
    <name type="scientific">Candidatus Roizmanbacteria bacterium CG11_big_fil_rev_8_21_14_0_20_36_8</name>
    <dbReference type="NCBI Taxonomy" id="1974856"/>
    <lineage>
        <taxon>Bacteria</taxon>
        <taxon>Candidatus Roizmaniibacteriota</taxon>
    </lineage>
</organism>
<dbReference type="PANTHER" id="PTHR46383:SF1">
    <property type="entry name" value="ASPARTATE AMINOTRANSFERASE"/>
    <property type="match status" value="1"/>
</dbReference>
<dbReference type="Proteomes" id="UP000231056">
    <property type="component" value="Unassembled WGS sequence"/>
</dbReference>
<dbReference type="Gene3D" id="3.90.1150.10">
    <property type="entry name" value="Aspartate Aminotransferase, domain 1"/>
    <property type="match status" value="1"/>
</dbReference>
<proteinExistence type="inferred from homology"/>
<gene>
    <name evidence="8" type="ORF">COV58_04170</name>
</gene>
<evidence type="ECO:0000313" key="9">
    <source>
        <dbReference type="Proteomes" id="UP000231056"/>
    </source>
</evidence>
<dbReference type="GO" id="GO:0008483">
    <property type="term" value="F:transaminase activity"/>
    <property type="evidence" value="ECO:0007669"/>
    <property type="project" value="UniProtKB-KW"/>
</dbReference>
<evidence type="ECO:0000313" key="8">
    <source>
        <dbReference type="EMBL" id="PIQ73130.1"/>
    </source>
</evidence>
<evidence type="ECO:0000256" key="1">
    <source>
        <dbReference type="ARBA" id="ARBA00001933"/>
    </source>
</evidence>
<reference evidence="8 9" key="1">
    <citation type="submission" date="2017-09" db="EMBL/GenBank/DDBJ databases">
        <title>Depth-based differentiation of microbial function through sediment-hosted aquifers and enrichment of novel symbionts in the deep terrestrial subsurface.</title>
        <authorList>
            <person name="Probst A.J."/>
            <person name="Ladd B."/>
            <person name="Jarett J.K."/>
            <person name="Geller-Mcgrath D.E."/>
            <person name="Sieber C.M."/>
            <person name="Emerson J.B."/>
            <person name="Anantharaman K."/>
            <person name="Thomas B.C."/>
            <person name="Malmstrom R."/>
            <person name="Stieglmeier M."/>
            <person name="Klingl A."/>
            <person name="Woyke T."/>
            <person name="Ryan C.M."/>
            <person name="Banfield J.F."/>
        </authorList>
    </citation>
    <scope>NUCLEOTIDE SEQUENCE [LARGE SCALE GENOMIC DNA]</scope>
    <source>
        <strain evidence="8">CG11_big_fil_rev_8_21_14_0_20_36_8</strain>
    </source>
</reference>
<comment type="cofactor">
    <cofactor evidence="1 6">
        <name>pyridoxal 5'-phosphate</name>
        <dbReference type="ChEBI" id="CHEBI:597326"/>
    </cofactor>
</comment>
<comment type="similarity">
    <text evidence="2 6">Belongs to the class-I pyridoxal-phosphate-dependent aminotransferase family.</text>
</comment>
<dbReference type="PRINTS" id="PR00753">
    <property type="entry name" value="ACCSYNTHASE"/>
</dbReference>
<evidence type="ECO:0000256" key="5">
    <source>
        <dbReference type="ARBA" id="ARBA00022898"/>
    </source>
</evidence>
<dbReference type="Gene3D" id="3.40.640.10">
    <property type="entry name" value="Type I PLP-dependent aspartate aminotransferase-like (Major domain)"/>
    <property type="match status" value="1"/>
</dbReference>